<evidence type="ECO:0000313" key="3">
    <source>
        <dbReference type="EMBL" id="CAL0329468.1"/>
    </source>
</evidence>
<dbReference type="PANTHER" id="PTHR31625">
    <property type="match status" value="1"/>
</dbReference>
<evidence type="ECO:0000256" key="2">
    <source>
        <dbReference type="ARBA" id="ARBA00023315"/>
    </source>
</evidence>
<dbReference type="AlphaFoldDB" id="A0AAV1Y685"/>
<dbReference type="InterPro" id="IPR051504">
    <property type="entry name" value="Plant_metabolite_acyltrans"/>
</dbReference>
<gene>
    <name evidence="3" type="ORF">LLUT_LOCUS30528</name>
</gene>
<keyword evidence="2" id="KW-0012">Acyltransferase</keyword>
<accession>A0AAV1Y685</accession>
<dbReference type="Pfam" id="PF02458">
    <property type="entry name" value="Transferase"/>
    <property type="match status" value="1"/>
</dbReference>
<organism evidence="3 4">
    <name type="scientific">Lupinus luteus</name>
    <name type="common">European yellow lupine</name>
    <dbReference type="NCBI Taxonomy" id="3873"/>
    <lineage>
        <taxon>Eukaryota</taxon>
        <taxon>Viridiplantae</taxon>
        <taxon>Streptophyta</taxon>
        <taxon>Embryophyta</taxon>
        <taxon>Tracheophyta</taxon>
        <taxon>Spermatophyta</taxon>
        <taxon>Magnoliopsida</taxon>
        <taxon>eudicotyledons</taxon>
        <taxon>Gunneridae</taxon>
        <taxon>Pentapetalae</taxon>
        <taxon>rosids</taxon>
        <taxon>fabids</taxon>
        <taxon>Fabales</taxon>
        <taxon>Fabaceae</taxon>
        <taxon>Papilionoideae</taxon>
        <taxon>50 kb inversion clade</taxon>
        <taxon>genistoids sensu lato</taxon>
        <taxon>core genistoids</taxon>
        <taxon>Genisteae</taxon>
        <taxon>Lupinus</taxon>
    </lineage>
</organism>
<dbReference type="GO" id="GO:0016747">
    <property type="term" value="F:acyltransferase activity, transferring groups other than amino-acyl groups"/>
    <property type="evidence" value="ECO:0007669"/>
    <property type="project" value="UniProtKB-ARBA"/>
</dbReference>
<keyword evidence="1" id="KW-0808">Transferase</keyword>
<dbReference type="EMBL" id="CAXHTB010000022">
    <property type="protein sequence ID" value="CAL0329468.1"/>
    <property type="molecule type" value="Genomic_DNA"/>
</dbReference>
<dbReference type="Gene3D" id="3.30.559.10">
    <property type="entry name" value="Chloramphenicol acetyltransferase-like domain"/>
    <property type="match status" value="2"/>
</dbReference>
<comment type="caution">
    <text evidence="3">The sequence shown here is derived from an EMBL/GenBank/DDBJ whole genome shotgun (WGS) entry which is preliminary data.</text>
</comment>
<dbReference type="InterPro" id="IPR023213">
    <property type="entry name" value="CAT-like_dom_sf"/>
</dbReference>
<keyword evidence="4" id="KW-1185">Reference proteome</keyword>
<evidence type="ECO:0000313" key="4">
    <source>
        <dbReference type="Proteomes" id="UP001497480"/>
    </source>
</evidence>
<proteinExistence type="predicted"/>
<name>A0AAV1Y685_LUPLU</name>
<dbReference type="Proteomes" id="UP001497480">
    <property type="component" value="Unassembled WGS sequence"/>
</dbReference>
<sequence length="200" mass="22187">MPNLDSSDSTASVSSMQVTLFSKSGFSIGITAHHAVLDGKSSTMFIKAWANMCRSSVEESHSFSLKPKLEPFLDRDVIKDPTQLDLLLADNWTKDPNDATKKKRSLEILSFLFKPKVENSVNVRAKMDAKPEDFTKEDGFVIVAKKILSKTKSLDKDGSSRFGVYENDFGWEKPSKVEITFVDRGLSIGISESKDEKGGL</sequence>
<reference evidence="3 4" key="1">
    <citation type="submission" date="2024-03" db="EMBL/GenBank/DDBJ databases">
        <authorList>
            <person name="Martinez-Hernandez J."/>
        </authorList>
    </citation>
    <scope>NUCLEOTIDE SEQUENCE [LARGE SCALE GENOMIC DNA]</scope>
</reference>
<evidence type="ECO:0000256" key="1">
    <source>
        <dbReference type="ARBA" id="ARBA00022679"/>
    </source>
</evidence>
<protein>
    <submittedName>
        <fullName evidence="3">Uncharacterized protein</fullName>
    </submittedName>
</protein>